<keyword evidence="5" id="KW-0067">ATP-binding</keyword>
<dbReference type="GO" id="GO:0005524">
    <property type="term" value="F:ATP binding"/>
    <property type="evidence" value="ECO:0007669"/>
    <property type="project" value="UniProtKB-KW"/>
</dbReference>
<evidence type="ECO:0000256" key="2">
    <source>
        <dbReference type="ARBA" id="ARBA00022741"/>
    </source>
</evidence>
<evidence type="ECO:0000256" key="5">
    <source>
        <dbReference type="ARBA" id="ARBA00022840"/>
    </source>
</evidence>
<feature type="region of interest" description="Disordered" evidence="7">
    <location>
        <begin position="1"/>
        <end position="28"/>
    </location>
</feature>
<feature type="short sequence motif" description="Q motif" evidence="6">
    <location>
        <begin position="36"/>
        <end position="64"/>
    </location>
</feature>
<name>A0A1Y1LL44_PHOPY</name>
<dbReference type="EMBL" id="GEZM01052646">
    <property type="protein sequence ID" value="JAV74363.1"/>
    <property type="molecule type" value="Transcribed_RNA"/>
</dbReference>
<dbReference type="Pfam" id="PF00270">
    <property type="entry name" value="DEAD"/>
    <property type="match status" value="1"/>
</dbReference>
<evidence type="ECO:0000256" key="6">
    <source>
        <dbReference type="PROSITE-ProRule" id="PRU00552"/>
    </source>
</evidence>
<evidence type="ECO:0000256" key="4">
    <source>
        <dbReference type="ARBA" id="ARBA00022806"/>
    </source>
</evidence>
<dbReference type="InterPro" id="IPR014014">
    <property type="entry name" value="RNA_helicase_DEAD_Q_motif"/>
</dbReference>
<dbReference type="AlphaFoldDB" id="A0A1Y1LL44"/>
<dbReference type="EC" id="3.6.4.13" evidence="1"/>
<dbReference type="GO" id="GO:0005829">
    <property type="term" value="C:cytosol"/>
    <property type="evidence" value="ECO:0007669"/>
    <property type="project" value="TreeGrafter"/>
</dbReference>
<dbReference type="SUPFAM" id="SSF52540">
    <property type="entry name" value="P-loop containing nucleoside triphosphate hydrolases"/>
    <property type="match status" value="1"/>
</dbReference>
<dbReference type="PROSITE" id="PS51192">
    <property type="entry name" value="HELICASE_ATP_BIND_1"/>
    <property type="match status" value="1"/>
</dbReference>
<dbReference type="InterPro" id="IPR011545">
    <property type="entry name" value="DEAD/DEAH_box_helicase_dom"/>
</dbReference>
<dbReference type="GO" id="GO:0003676">
    <property type="term" value="F:nucleic acid binding"/>
    <property type="evidence" value="ECO:0007669"/>
    <property type="project" value="InterPro"/>
</dbReference>
<dbReference type="InterPro" id="IPR050079">
    <property type="entry name" value="DEAD_box_RNA_helicase"/>
</dbReference>
<protein>
    <recommendedName>
        <fullName evidence="1">RNA helicase</fullName>
        <ecNumber evidence="1">3.6.4.13</ecNumber>
    </recommendedName>
</protein>
<evidence type="ECO:0000259" key="9">
    <source>
        <dbReference type="PROSITE" id="PS51195"/>
    </source>
</evidence>
<dbReference type="InterPro" id="IPR027417">
    <property type="entry name" value="P-loop_NTPase"/>
</dbReference>
<dbReference type="PROSITE" id="PS51195">
    <property type="entry name" value="Q_MOTIF"/>
    <property type="match status" value="1"/>
</dbReference>
<evidence type="ECO:0000256" key="1">
    <source>
        <dbReference type="ARBA" id="ARBA00012552"/>
    </source>
</evidence>
<reference evidence="10" key="1">
    <citation type="journal article" date="2016" name="Sci. Rep.">
        <title>Molecular characterization of firefly nuptial gifts: a multi-omics approach sheds light on postcopulatory sexual selection.</title>
        <authorList>
            <person name="Al-Wathiqui N."/>
            <person name="Fallon T.R."/>
            <person name="South A."/>
            <person name="Weng J.K."/>
            <person name="Lewis S.M."/>
        </authorList>
    </citation>
    <scope>NUCLEOTIDE SEQUENCE</scope>
</reference>
<dbReference type="SMART" id="SM00487">
    <property type="entry name" value="DEXDc"/>
    <property type="match status" value="1"/>
</dbReference>
<keyword evidence="4" id="KW-0347">Helicase</keyword>
<feature type="domain" description="DEAD-box RNA helicase Q" evidence="9">
    <location>
        <begin position="36"/>
        <end position="64"/>
    </location>
</feature>
<dbReference type="PANTHER" id="PTHR47959:SF20">
    <property type="entry name" value="RNA HELICASE"/>
    <property type="match status" value="1"/>
</dbReference>
<sequence length="214" mass="22653">MAAVEVGDCKNDSDGLSEAESNSEELISTTENTADVTWKDLGLVDAICSACEQLKWKAPTKIQRESIPLALQGKDIIGLAETGSGKTAAFALPVLQALLETPQRYFALVLTPTRELAFQISEQFEALGSSIGVKCAVIVGGMDMMSQALVLAKKPHVLIATPVFNNGRSGSHSEHGFRSGAYENFEGDPAGTAHNAVFGYYDEKSAEAAEGLVA</sequence>
<dbReference type="Gene3D" id="3.40.50.300">
    <property type="entry name" value="P-loop containing nucleotide triphosphate hydrolases"/>
    <property type="match status" value="1"/>
</dbReference>
<feature type="domain" description="Helicase ATP-binding" evidence="8">
    <location>
        <begin position="67"/>
        <end position="162"/>
    </location>
</feature>
<accession>A0A1Y1LL44</accession>
<keyword evidence="2" id="KW-0547">Nucleotide-binding</keyword>
<organism evidence="10">
    <name type="scientific">Photinus pyralis</name>
    <name type="common">Common eastern firefly</name>
    <name type="synonym">Lampyris pyralis</name>
    <dbReference type="NCBI Taxonomy" id="7054"/>
    <lineage>
        <taxon>Eukaryota</taxon>
        <taxon>Metazoa</taxon>
        <taxon>Ecdysozoa</taxon>
        <taxon>Arthropoda</taxon>
        <taxon>Hexapoda</taxon>
        <taxon>Insecta</taxon>
        <taxon>Pterygota</taxon>
        <taxon>Neoptera</taxon>
        <taxon>Endopterygota</taxon>
        <taxon>Coleoptera</taxon>
        <taxon>Polyphaga</taxon>
        <taxon>Elateriformia</taxon>
        <taxon>Elateroidea</taxon>
        <taxon>Lampyridae</taxon>
        <taxon>Lampyrinae</taxon>
        <taxon>Photinus</taxon>
    </lineage>
</organism>
<proteinExistence type="predicted"/>
<dbReference type="InterPro" id="IPR014001">
    <property type="entry name" value="Helicase_ATP-bd"/>
</dbReference>
<evidence type="ECO:0000256" key="3">
    <source>
        <dbReference type="ARBA" id="ARBA00022801"/>
    </source>
</evidence>
<evidence type="ECO:0000313" key="10">
    <source>
        <dbReference type="EMBL" id="JAV74363.1"/>
    </source>
</evidence>
<keyword evidence="3" id="KW-0378">Hydrolase</keyword>
<dbReference type="PANTHER" id="PTHR47959">
    <property type="entry name" value="ATP-DEPENDENT RNA HELICASE RHLE-RELATED"/>
    <property type="match status" value="1"/>
</dbReference>
<evidence type="ECO:0000259" key="8">
    <source>
        <dbReference type="PROSITE" id="PS51192"/>
    </source>
</evidence>
<evidence type="ECO:0000256" key="7">
    <source>
        <dbReference type="SAM" id="MobiDB-lite"/>
    </source>
</evidence>
<dbReference type="GO" id="GO:0003724">
    <property type="term" value="F:RNA helicase activity"/>
    <property type="evidence" value="ECO:0007669"/>
    <property type="project" value="UniProtKB-EC"/>
</dbReference>
<dbReference type="GO" id="GO:0016787">
    <property type="term" value="F:hydrolase activity"/>
    <property type="evidence" value="ECO:0007669"/>
    <property type="project" value="UniProtKB-KW"/>
</dbReference>